<evidence type="ECO:0000313" key="12">
    <source>
        <dbReference type="Proteomes" id="UP000248079"/>
    </source>
</evidence>
<keyword evidence="3" id="KW-1134">Transmembrane beta strand</keyword>
<dbReference type="Gene3D" id="2.60.40.1120">
    <property type="entry name" value="Carboxypeptidase-like, regulatory domain"/>
    <property type="match status" value="1"/>
</dbReference>
<dbReference type="InterPro" id="IPR041700">
    <property type="entry name" value="OMP_b-brl_3"/>
</dbReference>
<gene>
    <name evidence="11" type="ORF">DF185_01095</name>
</gene>
<comment type="subcellular location">
    <subcellularLocation>
        <location evidence="1">Cell outer membrane</location>
        <topology evidence="1">Multi-pass membrane protein</topology>
    </subcellularLocation>
</comment>
<dbReference type="InterPro" id="IPR039426">
    <property type="entry name" value="TonB-dep_rcpt-like"/>
</dbReference>
<dbReference type="PANTHER" id="PTHR30069:SF29">
    <property type="entry name" value="HEMOGLOBIN AND HEMOGLOBIN-HAPTOGLOBIN-BINDING PROTEIN 1-RELATED"/>
    <property type="match status" value="1"/>
</dbReference>
<comment type="caution">
    <text evidence="11">The sequence shown here is derived from an EMBL/GenBank/DDBJ whole genome shotgun (WGS) entry which is preliminary data.</text>
</comment>
<dbReference type="PANTHER" id="PTHR30069">
    <property type="entry name" value="TONB-DEPENDENT OUTER MEMBRANE RECEPTOR"/>
    <property type="match status" value="1"/>
</dbReference>
<reference evidence="11 12" key="1">
    <citation type="submission" date="2018-05" db="EMBL/GenBank/DDBJ databases">
        <title>Marinifilum breve JC075T sp. nov., a marine bacterium isolated from Yongle Blue Hole in the South China Sea.</title>
        <authorList>
            <person name="Fu T."/>
        </authorList>
    </citation>
    <scope>NUCLEOTIDE SEQUENCE [LARGE SCALE GENOMIC DNA]</scope>
    <source>
        <strain evidence="11 12">JC075</strain>
    </source>
</reference>
<evidence type="ECO:0000256" key="8">
    <source>
        <dbReference type="SAM" id="SignalP"/>
    </source>
</evidence>
<dbReference type="GO" id="GO:0044718">
    <property type="term" value="P:siderophore transmembrane transport"/>
    <property type="evidence" value="ECO:0007669"/>
    <property type="project" value="TreeGrafter"/>
</dbReference>
<dbReference type="Gene3D" id="2.40.170.20">
    <property type="entry name" value="TonB-dependent receptor, beta-barrel domain"/>
    <property type="match status" value="1"/>
</dbReference>
<protein>
    <recommendedName>
        <fullName evidence="13">TonB-dependent receptor</fullName>
    </recommendedName>
</protein>
<evidence type="ECO:0000256" key="4">
    <source>
        <dbReference type="ARBA" id="ARBA00022692"/>
    </source>
</evidence>
<dbReference type="Proteomes" id="UP000248079">
    <property type="component" value="Unassembled WGS sequence"/>
</dbReference>
<sequence>MKNKILIIVFLLLLQNVHAQNCKITGKIIDEQNSSPLPYANAILTSLSDSTILLGAITNDDGVFEIEKIKKGKYNLMLSFIGYQSVEFKDVDVYKGIRNLGDVKLKVLSENLNEVTVKAVKSPVSYKVDRKVINASSFPEASVALDLLENVPSLEVNFEGELTYRGDGTFKVFINGHPVRNGVEKMQQLDASKIDKIEVITNPSAKYDAEGTAGIIQIILKKNRLEGYAITSSAQFSTNDTKRFSLSIDKQSEKGGWYINGNASKNYWSDVEINGSKINNYEGQQFLVDYQLDRKQSGTNGYVEFGFNYDLTDKDCIDFNINVNPLLLGNDHEANGHFVEQTLQDGNEIKYEDYDLKNRNKSEYQYLGATFEYEHSFTKDKDHLLSFYADYSTYLHQYIGEAIDTKTYADRVERIGSKDTESNETFVSLKLCYSNKLSENSSFEIGGQMDTDHIPKMTVVNGTYDSDDVFAPIPNDPIDQEVVYKRDIYAGFATFKSEVGKFEYKLGARVEWTDRQSDYEYTNQQGERIKQPSSKDFWDFFPSAHLLYNFTDEHQIGASYSRRVRRPNYWPLAPFRTYEDSYSYVEGNANLKPSYSNSYELNYKKSWNKDFIGLELFAHESSDVIQDYYRLESENVSVSSQDNIGNSLSIGCEFMGGIDLFPWWNINLSTSMYHYRLDVDYENQDSREEQFKVDSRLNNIITLPKNFTFKWDVKYKSPYVSAQSEREAYVFSNMAIKKSIKDDQWQILLSVNNVFNSIKYKSTTKGNNFVFEDHYRNKPSVMLKLTYNFDNQK</sequence>
<evidence type="ECO:0008006" key="13">
    <source>
        <dbReference type="Google" id="ProtNLM"/>
    </source>
</evidence>
<evidence type="ECO:0000259" key="9">
    <source>
        <dbReference type="Pfam" id="PF07715"/>
    </source>
</evidence>
<dbReference type="GO" id="GO:0009279">
    <property type="term" value="C:cell outer membrane"/>
    <property type="evidence" value="ECO:0007669"/>
    <property type="project" value="UniProtKB-SubCell"/>
</dbReference>
<dbReference type="Pfam" id="PF13715">
    <property type="entry name" value="CarbopepD_reg_2"/>
    <property type="match status" value="1"/>
</dbReference>
<feature type="domain" description="Outer membrane protein beta-barrel" evidence="10">
    <location>
        <begin position="379"/>
        <end position="787"/>
    </location>
</feature>
<dbReference type="InterPro" id="IPR037066">
    <property type="entry name" value="Plug_dom_sf"/>
</dbReference>
<dbReference type="RefSeq" id="WP_110358879.1">
    <property type="nucleotide sequence ID" value="NZ_QFLI01000001.1"/>
</dbReference>
<proteinExistence type="predicted"/>
<accession>A0A2V4A5R7</accession>
<feature type="domain" description="TonB-dependent receptor plug" evidence="9">
    <location>
        <begin position="128"/>
        <end position="215"/>
    </location>
</feature>
<dbReference type="SUPFAM" id="SSF49464">
    <property type="entry name" value="Carboxypeptidase regulatory domain-like"/>
    <property type="match status" value="1"/>
</dbReference>
<dbReference type="InterPro" id="IPR008969">
    <property type="entry name" value="CarboxyPept-like_regulatory"/>
</dbReference>
<dbReference type="AlphaFoldDB" id="A0A2V4A5R7"/>
<keyword evidence="6" id="KW-0472">Membrane</keyword>
<dbReference type="Pfam" id="PF14905">
    <property type="entry name" value="OMP_b-brl_3"/>
    <property type="match status" value="1"/>
</dbReference>
<feature type="signal peptide" evidence="8">
    <location>
        <begin position="1"/>
        <end position="19"/>
    </location>
</feature>
<keyword evidence="4" id="KW-0812">Transmembrane</keyword>
<evidence type="ECO:0000256" key="6">
    <source>
        <dbReference type="ARBA" id="ARBA00023136"/>
    </source>
</evidence>
<dbReference type="InterPro" id="IPR012910">
    <property type="entry name" value="Plug_dom"/>
</dbReference>
<dbReference type="EMBL" id="QFLI01000001">
    <property type="protein sequence ID" value="PXY02720.1"/>
    <property type="molecule type" value="Genomic_DNA"/>
</dbReference>
<evidence type="ECO:0000256" key="7">
    <source>
        <dbReference type="ARBA" id="ARBA00023237"/>
    </source>
</evidence>
<dbReference type="Gene3D" id="2.170.130.10">
    <property type="entry name" value="TonB-dependent receptor, plug domain"/>
    <property type="match status" value="1"/>
</dbReference>
<dbReference type="SUPFAM" id="SSF56935">
    <property type="entry name" value="Porins"/>
    <property type="match status" value="1"/>
</dbReference>
<evidence type="ECO:0000256" key="2">
    <source>
        <dbReference type="ARBA" id="ARBA00022448"/>
    </source>
</evidence>
<evidence type="ECO:0000256" key="3">
    <source>
        <dbReference type="ARBA" id="ARBA00022452"/>
    </source>
</evidence>
<evidence type="ECO:0000256" key="1">
    <source>
        <dbReference type="ARBA" id="ARBA00004571"/>
    </source>
</evidence>
<dbReference type="Pfam" id="PF07715">
    <property type="entry name" value="Plug"/>
    <property type="match status" value="1"/>
</dbReference>
<organism evidence="11 12">
    <name type="scientific">Marinifilum breve</name>
    <dbReference type="NCBI Taxonomy" id="2184082"/>
    <lineage>
        <taxon>Bacteria</taxon>
        <taxon>Pseudomonadati</taxon>
        <taxon>Bacteroidota</taxon>
        <taxon>Bacteroidia</taxon>
        <taxon>Marinilabiliales</taxon>
        <taxon>Marinifilaceae</taxon>
    </lineage>
</organism>
<feature type="chain" id="PRO_5015907106" description="TonB-dependent receptor" evidence="8">
    <location>
        <begin position="20"/>
        <end position="793"/>
    </location>
</feature>
<evidence type="ECO:0000256" key="5">
    <source>
        <dbReference type="ARBA" id="ARBA00022729"/>
    </source>
</evidence>
<dbReference type="GO" id="GO:0015344">
    <property type="term" value="F:siderophore uptake transmembrane transporter activity"/>
    <property type="evidence" value="ECO:0007669"/>
    <property type="project" value="TreeGrafter"/>
</dbReference>
<evidence type="ECO:0000313" key="11">
    <source>
        <dbReference type="EMBL" id="PXY02720.1"/>
    </source>
</evidence>
<keyword evidence="7" id="KW-0998">Cell outer membrane</keyword>
<keyword evidence="12" id="KW-1185">Reference proteome</keyword>
<evidence type="ECO:0000259" key="10">
    <source>
        <dbReference type="Pfam" id="PF14905"/>
    </source>
</evidence>
<dbReference type="InterPro" id="IPR036942">
    <property type="entry name" value="Beta-barrel_TonB_sf"/>
</dbReference>
<keyword evidence="2" id="KW-0813">Transport</keyword>
<dbReference type="OrthoDB" id="905020at2"/>
<name>A0A2V4A5R7_9BACT</name>
<keyword evidence="5 8" id="KW-0732">Signal</keyword>